<evidence type="ECO:0000256" key="3">
    <source>
        <dbReference type="ARBA" id="ARBA00022741"/>
    </source>
</evidence>
<dbReference type="PANTHER" id="PTHR19229:SF98">
    <property type="entry name" value="PHOSPHOLIPID-TRANSPORTING ATPASE ABCA3"/>
    <property type="match status" value="1"/>
</dbReference>
<dbReference type="Pfam" id="PF00005">
    <property type="entry name" value="ABC_tran"/>
    <property type="match status" value="1"/>
</dbReference>
<dbReference type="InterPro" id="IPR027417">
    <property type="entry name" value="P-loop_NTPase"/>
</dbReference>
<dbReference type="InterPro" id="IPR003593">
    <property type="entry name" value="AAA+_ATPase"/>
</dbReference>
<dbReference type="PANTHER" id="PTHR19229">
    <property type="entry name" value="ATP-BINDING CASSETTE TRANSPORTER SUBFAMILY A ABCA"/>
    <property type="match status" value="1"/>
</dbReference>
<keyword evidence="3" id="KW-0547">Nucleotide-binding</keyword>
<evidence type="ECO:0000313" key="10">
    <source>
        <dbReference type="Proteomes" id="UP001165941"/>
    </source>
</evidence>
<dbReference type="Pfam" id="PF12698">
    <property type="entry name" value="ABC2_membrane_3"/>
    <property type="match status" value="1"/>
</dbReference>
<accession>A0ABX0S2A8</accession>
<evidence type="ECO:0000256" key="1">
    <source>
        <dbReference type="ARBA" id="ARBA00004141"/>
    </source>
</evidence>
<protein>
    <submittedName>
        <fullName evidence="9">ATP-binding cassette sub-family A member 3-like</fullName>
    </submittedName>
</protein>
<dbReference type="InterPro" id="IPR056264">
    <property type="entry name" value="R2_ABCA1-4-like"/>
</dbReference>
<dbReference type="SUPFAM" id="SSF52540">
    <property type="entry name" value="P-loop containing nucleoside triphosphate hydrolases"/>
    <property type="match status" value="1"/>
</dbReference>
<evidence type="ECO:0000259" key="8">
    <source>
        <dbReference type="PROSITE" id="PS50893"/>
    </source>
</evidence>
<sequence>MGVSPPEACSPRSCCSHRVAPWSVDSVRVEGDLEEFLIFRASVEGGGFNERCLVAASFRDVGERTVVTALFNNQAYHSPATVLAIVDNLLFKLLCGPQASIMVSNYPQPRSALQAAKDQFNEGRKGFDIALNLLFAMAFLSSTFSILAVSERAVQAKHMQFVSGVHVATFWLSALLWDLMSFLIPSLLLLVSCMVLRPFPHVSRGLAFGDPAWTETSLGSMLAAQPPLWKKVGNALVAPLACLHTPSLCPTLVVFKAFDVHAFTQDGHVADALLLLMLYGWAIIPLMYLMSFFFSGAATAYTRLTIFNILSGIATFLVVTIMRIPAVKLEELSRTLDHVFLVLPNHCLGMAVSSFYENYETRRYCTSSEVAAHYCRKHNIQYQENFYAWSTPGVGRFVTSMATSGFAYLTLLFLIETDLLWRLKACLCAFQRRRVLSEVYTRTSALPEDQDVVDERNRILAPSLDSLLDTPLIIKELSKVYEQRAPLLAVDRVSLAVQKGECFGLLGFNGAGKTTTFKMLTGEETITSGDAFVGGYSISSDIGKMRQRIGYCPQFEALLDHMTGRETLVMYARLRGVPECYIGACVENTLRGLLLEPHANKLVRTYSGGNKRKLSTGIALLGEPSVIFLDEPSTGMDPVARRLLWDTVARARESGKAIVITSHSMEECEALCTRLAIMVQGQFKCLGSPQHLKSKFGSGYSLRAKIRSDRQQEALEEFKAFVDLTFPGSVLEDEHQGMVHYHLPGNDLSWAKVFGVLEKAKEKYGMDDYSVSQISLEQVFLSFAHLQPPVEDEGP</sequence>
<evidence type="ECO:0000256" key="6">
    <source>
        <dbReference type="ARBA" id="ARBA00023136"/>
    </source>
</evidence>
<keyword evidence="2 7" id="KW-0812">Transmembrane</keyword>
<feature type="transmembrane region" description="Helical" evidence="7">
    <location>
        <begin position="170"/>
        <end position="196"/>
    </location>
</feature>
<evidence type="ECO:0000256" key="2">
    <source>
        <dbReference type="ARBA" id="ARBA00022692"/>
    </source>
</evidence>
<dbReference type="PROSITE" id="PS50893">
    <property type="entry name" value="ABC_TRANSPORTER_2"/>
    <property type="match status" value="1"/>
</dbReference>
<name>A0ABX0S2A8_PONBL</name>
<comment type="subcellular location">
    <subcellularLocation>
        <location evidence="1">Membrane</location>
        <topology evidence="1">Multi-pass membrane protein</topology>
    </subcellularLocation>
</comment>
<organism evidence="9 10">
    <name type="scientific">Pontoporia blainvillei</name>
    <name type="common">Franciscana</name>
    <name type="synonym">Delphinus blainvillei</name>
    <dbReference type="NCBI Taxonomy" id="48723"/>
    <lineage>
        <taxon>Eukaryota</taxon>
        <taxon>Metazoa</taxon>
        <taxon>Chordata</taxon>
        <taxon>Craniata</taxon>
        <taxon>Vertebrata</taxon>
        <taxon>Euteleostomi</taxon>
        <taxon>Mammalia</taxon>
        <taxon>Eutheria</taxon>
        <taxon>Laurasiatheria</taxon>
        <taxon>Artiodactyla</taxon>
        <taxon>Whippomorpha</taxon>
        <taxon>Cetacea</taxon>
        <taxon>Odontoceti</taxon>
        <taxon>Pontoporiidae</taxon>
        <taxon>Pontoporia</taxon>
    </lineage>
</organism>
<proteinExistence type="predicted"/>
<dbReference type="CDD" id="cd03263">
    <property type="entry name" value="ABC_subfamily_A"/>
    <property type="match status" value="1"/>
</dbReference>
<keyword evidence="10" id="KW-1185">Reference proteome</keyword>
<evidence type="ECO:0000313" key="9">
    <source>
        <dbReference type="EMBL" id="NIG58758.1"/>
    </source>
</evidence>
<feature type="domain" description="ABC transporter" evidence="8">
    <location>
        <begin position="472"/>
        <end position="705"/>
    </location>
</feature>
<dbReference type="InterPro" id="IPR013525">
    <property type="entry name" value="ABC2_TM"/>
</dbReference>
<dbReference type="Proteomes" id="UP001165941">
    <property type="component" value="Unassembled WGS sequence"/>
</dbReference>
<keyword evidence="4" id="KW-0067">ATP-binding</keyword>
<dbReference type="EMBL" id="PGGH01059235">
    <property type="protein sequence ID" value="NIG58758.1"/>
    <property type="molecule type" value="Genomic_DNA"/>
</dbReference>
<evidence type="ECO:0000256" key="7">
    <source>
        <dbReference type="SAM" id="Phobius"/>
    </source>
</evidence>
<dbReference type="InterPro" id="IPR003439">
    <property type="entry name" value="ABC_transporter-like_ATP-bd"/>
</dbReference>
<dbReference type="SMART" id="SM00382">
    <property type="entry name" value="AAA"/>
    <property type="match status" value="1"/>
</dbReference>
<dbReference type="InterPro" id="IPR026082">
    <property type="entry name" value="ABCA"/>
</dbReference>
<evidence type="ECO:0000256" key="5">
    <source>
        <dbReference type="ARBA" id="ARBA00022989"/>
    </source>
</evidence>
<feature type="transmembrane region" description="Helical" evidence="7">
    <location>
        <begin position="306"/>
        <end position="326"/>
    </location>
</feature>
<reference evidence="9" key="1">
    <citation type="submission" date="2018-05" db="EMBL/GenBank/DDBJ databases">
        <authorList>
            <person name="Pedro S.L.S."/>
            <person name="Freitas R.C."/>
            <person name="Barreto A.S."/>
            <person name="Lima A.O.S."/>
        </authorList>
    </citation>
    <scope>NUCLEOTIDE SEQUENCE</scope>
    <source>
        <strain evidence="9">BP203</strain>
        <tissue evidence="9">Muscle</tissue>
    </source>
</reference>
<gene>
    <name evidence="9" type="ORF">BU61_1789</name>
</gene>
<evidence type="ECO:0000256" key="4">
    <source>
        <dbReference type="ARBA" id="ARBA00022840"/>
    </source>
</evidence>
<keyword evidence="5 7" id="KW-1133">Transmembrane helix</keyword>
<dbReference type="Pfam" id="PF23321">
    <property type="entry name" value="R1_ABCA1"/>
    <property type="match status" value="1"/>
</dbReference>
<feature type="transmembrane region" description="Helical" evidence="7">
    <location>
        <begin position="273"/>
        <end position="294"/>
    </location>
</feature>
<dbReference type="Gene3D" id="3.40.50.300">
    <property type="entry name" value="P-loop containing nucleotide triphosphate hydrolases"/>
    <property type="match status" value="1"/>
</dbReference>
<comment type="caution">
    <text evidence="9">The sequence shown here is derived from an EMBL/GenBank/DDBJ whole genome shotgun (WGS) entry which is preliminary data.</text>
</comment>
<feature type="transmembrane region" description="Helical" evidence="7">
    <location>
        <begin position="129"/>
        <end position="150"/>
    </location>
</feature>
<keyword evidence="6 7" id="KW-0472">Membrane</keyword>